<dbReference type="EC" id="3.5.1.100" evidence="3"/>
<dbReference type="PANTHER" id="PTHR43674">
    <property type="entry name" value="NITRILASE C965.09-RELATED"/>
    <property type="match status" value="1"/>
</dbReference>
<accession>A0A158FIV3</accession>
<evidence type="ECO:0000313" key="4">
    <source>
        <dbReference type="Proteomes" id="UP000054740"/>
    </source>
</evidence>
<keyword evidence="1 3" id="KW-0378">Hydrolase</keyword>
<keyword evidence="4" id="KW-1185">Reference proteome</keyword>
<evidence type="ECO:0000313" key="3">
    <source>
        <dbReference type="EMBL" id="SAL18960.1"/>
    </source>
</evidence>
<name>A0A158FIV3_CABCO</name>
<dbReference type="GO" id="GO:0016811">
    <property type="term" value="F:hydrolase activity, acting on carbon-nitrogen (but not peptide) bonds, in linear amides"/>
    <property type="evidence" value="ECO:0007669"/>
    <property type="project" value="TreeGrafter"/>
</dbReference>
<dbReference type="Pfam" id="PF00795">
    <property type="entry name" value="CN_hydrolase"/>
    <property type="match status" value="1"/>
</dbReference>
<gene>
    <name evidence="3" type="primary">ramA</name>
    <name evidence="3" type="ORF">AWB70_00892</name>
</gene>
<organism evidence="3 4">
    <name type="scientific">Caballeronia cordobensis</name>
    <name type="common">Burkholderia cordobensis</name>
    <dbReference type="NCBI Taxonomy" id="1353886"/>
    <lineage>
        <taxon>Bacteria</taxon>
        <taxon>Pseudomonadati</taxon>
        <taxon>Pseudomonadota</taxon>
        <taxon>Betaproteobacteria</taxon>
        <taxon>Burkholderiales</taxon>
        <taxon>Burkholderiaceae</taxon>
        <taxon>Caballeronia</taxon>
    </lineage>
</organism>
<protein>
    <submittedName>
        <fullName evidence="3">(R)-stereoselective amidase</fullName>
        <ecNumber evidence="3">3.5.1.100</ecNumber>
    </submittedName>
</protein>
<dbReference type="InterPro" id="IPR036526">
    <property type="entry name" value="C-N_Hydrolase_sf"/>
</dbReference>
<dbReference type="Proteomes" id="UP000054740">
    <property type="component" value="Unassembled WGS sequence"/>
</dbReference>
<sequence length="292" mass="31216">MRERFNKAVYSFLPEARLEVRLEAASFRIAVIGLESDDRTFMAAKLADAARQGVQLAVFPPAALDDAHAESFDDLVARISAAVDATGVAAGIGWIERTEDGRLYDSYALCFPGGARVRHRKLHATRRGLHGGNGFTVFDAPFGMRIGVLIGEDNDVVENVRMTALMGATLLIAPVRGERPHRATLAARAADNGMYIAYGHASGEQALIVGPDGRVLARHAAASDGLIVARVSPSLAAASSGRRALAARRPELYAPLAHRGNAYPIAIETERASPRGALPLSFAIVGRNRVMR</sequence>
<dbReference type="Gene3D" id="3.60.110.10">
    <property type="entry name" value="Carbon-nitrogen hydrolase"/>
    <property type="match status" value="1"/>
</dbReference>
<dbReference type="InterPro" id="IPR003010">
    <property type="entry name" value="C-N_Hydrolase"/>
</dbReference>
<dbReference type="EMBL" id="FCNY02000002">
    <property type="protein sequence ID" value="SAL18960.1"/>
    <property type="molecule type" value="Genomic_DNA"/>
</dbReference>
<reference evidence="4" key="1">
    <citation type="submission" date="2016-01" db="EMBL/GenBank/DDBJ databases">
        <authorList>
            <person name="Peeters C."/>
        </authorList>
    </citation>
    <scope>NUCLEOTIDE SEQUENCE [LARGE SCALE GENOMIC DNA]</scope>
</reference>
<dbReference type="SUPFAM" id="SSF56317">
    <property type="entry name" value="Carbon-nitrogen hydrolase"/>
    <property type="match status" value="1"/>
</dbReference>
<dbReference type="PANTHER" id="PTHR43674:SF16">
    <property type="entry name" value="CARBON-NITROGEN FAMILY, PUTATIVE (AFU_ORTHOLOGUE AFUA_5G02350)-RELATED"/>
    <property type="match status" value="1"/>
</dbReference>
<dbReference type="AlphaFoldDB" id="A0A158FIV3"/>
<dbReference type="InterPro" id="IPR050345">
    <property type="entry name" value="Aliph_Amidase/BUP"/>
</dbReference>
<proteinExistence type="predicted"/>
<feature type="domain" description="CN hydrolase" evidence="2">
    <location>
        <begin position="27"/>
        <end position="233"/>
    </location>
</feature>
<evidence type="ECO:0000256" key="1">
    <source>
        <dbReference type="ARBA" id="ARBA00022801"/>
    </source>
</evidence>
<evidence type="ECO:0000259" key="2">
    <source>
        <dbReference type="PROSITE" id="PS50263"/>
    </source>
</evidence>
<dbReference type="PROSITE" id="PS50263">
    <property type="entry name" value="CN_HYDROLASE"/>
    <property type="match status" value="1"/>
</dbReference>